<keyword evidence="2" id="KW-1185">Reference proteome</keyword>
<dbReference type="AlphaFoldDB" id="S0EZF0"/>
<organism evidence="1 2">
    <name type="scientific">Chthonomonas calidirosea (strain DSM 23976 / ICMP 18418 / T49)</name>
    <dbReference type="NCBI Taxonomy" id="1303518"/>
    <lineage>
        <taxon>Bacteria</taxon>
        <taxon>Bacillati</taxon>
        <taxon>Armatimonadota</taxon>
        <taxon>Chthonomonadia</taxon>
        <taxon>Chthonomonadales</taxon>
        <taxon>Chthonomonadaceae</taxon>
        <taxon>Chthonomonas</taxon>
    </lineage>
</organism>
<proteinExistence type="predicted"/>
<accession>S0EZF0</accession>
<dbReference type="PATRIC" id="fig|1303518.3.peg.2514"/>
<name>S0EZF0_CHTCT</name>
<dbReference type="STRING" id="454171.CP488_01679"/>
<dbReference type="Proteomes" id="UP000014227">
    <property type="component" value="Chromosome I"/>
</dbReference>
<protein>
    <submittedName>
        <fullName evidence="1">Uncharacterized protein</fullName>
    </submittedName>
</protein>
<dbReference type="EMBL" id="HF951689">
    <property type="protein sequence ID" value="CCW36217.1"/>
    <property type="molecule type" value="Genomic_DNA"/>
</dbReference>
<gene>
    <name evidence="1" type="ORF">CCALI_02413</name>
</gene>
<dbReference type="InParanoid" id="S0EZF0"/>
<dbReference type="KEGG" id="ccz:CCALI_02413"/>
<dbReference type="RefSeq" id="WP_016483731.1">
    <property type="nucleotide sequence ID" value="NC_021487.1"/>
</dbReference>
<evidence type="ECO:0000313" key="2">
    <source>
        <dbReference type="Proteomes" id="UP000014227"/>
    </source>
</evidence>
<reference evidence="2" key="1">
    <citation type="submission" date="2013-03" db="EMBL/GenBank/DDBJ databases">
        <title>Genome sequence of Chthonomonas calidirosea, the first sequenced genome from the Armatimonadetes phylum (formally candidate division OP10).</title>
        <authorList>
            <person name="Lee K.C.Y."/>
            <person name="Morgan X.C."/>
            <person name="Dunfield P.F."/>
            <person name="Tamas I."/>
            <person name="Houghton K.M."/>
            <person name="Vyssotski M."/>
            <person name="Ryan J.L.J."/>
            <person name="Lagutin K."/>
            <person name="McDonald I.R."/>
            <person name="Stott M.B."/>
        </authorList>
    </citation>
    <scope>NUCLEOTIDE SEQUENCE [LARGE SCALE GENOMIC DNA]</scope>
    <source>
        <strain evidence="2">DSM 23976 / ICMP 18418 / T49</strain>
    </source>
</reference>
<dbReference type="HOGENOM" id="CLU_1193110_0_0_0"/>
<sequence>MQWRRLMGDKAKRSDLLIPEGFASFLKATKLGEGGRWQQIVRHYGRGARIGHLAQTSPISSHTLLRALGAYTSPAVRSTLQTAFAAYGVFQQGEQHGITLGGVLQGAITGYEVGGPVGALVGAGLDILGGLFHHSHLPPVASQNLAQQFGPGGFDYLAYRYHYFHTLGPVGSLLGPLPATSYRLATQFFQPAPQIHLYIDGVKTAVNAQLQKSAGLDAAANANVYYNAARPL</sequence>
<evidence type="ECO:0000313" key="1">
    <source>
        <dbReference type="EMBL" id="CCW36217.1"/>
    </source>
</evidence>